<proteinExistence type="predicted"/>
<dbReference type="Gene3D" id="3.40.1550.20">
    <property type="entry name" value="Transcriptional regulator MraZ domain"/>
    <property type="match status" value="1"/>
</dbReference>
<dbReference type="InterPro" id="IPR035644">
    <property type="entry name" value="MraZ_C"/>
</dbReference>
<accession>A0A930VW96</accession>
<comment type="caution">
    <text evidence="2">The sequence shown here is derived from an EMBL/GenBank/DDBJ whole genome shotgun (WGS) entry which is preliminary data.</text>
</comment>
<evidence type="ECO:0000259" key="1">
    <source>
        <dbReference type="Pfam" id="PF02381"/>
    </source>
</evidence>
<protein>
    <submittedName>
        <fullName evidence="2">Division/cell wall cluster transcriptional repressor MraZ</fullName>
    </submittedName>
</protein>
<dbReference type="Proteomes" id="UP000698335">
    <property type="component" value="Unassembled WGS sequence"/>
</dbReference>
<sequence>RATTVDIDSAGRVALGKIDESDPNARKELSLKRDVTIVGNGDHIEIWDTKKWDDYFNADSGVEALENLIFGM</sequence>
<dbReference type="InterPro" id="IPR020603">
    <property type="entry name" value="MraZ_dom"/>
</dbReference>
<dbReference type="SUPFAM" id="SSF89447">
    <property type="entry name" value="AbrB/MazE/MraZ-like"/>
    <property type="match status" value="1"/>
</dbReference>
<dbReference type="InterPro" id="IPR038619">
    <property type="entry name" value="MraZ_sf"/>
</dbReference>
<dbReference type="Pfam" id="PF02381">
    <property type="entry name" value="MraZ"/>
    <property type="match status" value="1"/>
</dbReference>
<dbReference type="EMBL" id="JABZGW010000112">
    <property type="protein sequence ID" value="MBF4807721.1"/>
    <property type="molecule type" value="Genomic_DNA"/>
</dbReference>
<evidence type="ECO:0000313" key="3">
    <source>
        <dbReference type="Proteomes" id="UP000698335"/>
    </source>
</evidence>
<gene>
    <name evidence="2" type="ORF">HXK26_03390</name>
</gene>
<evidence type="ECO:0000313" key="2">
    <source>
        <dbReference type="EMBL" id="MBF4807721.1"/>
    </source>
</evidence>
<dbReference type="AlphaFoldDB" id="A0A930VW96"/>
<organism evidence="2 3">
    <name type="scientific">Lancefieldella rimae</name>
    <dbReference type="NCBI Taxonomy" id="1383"/>
    <lineage>
        <taxon>Bacteria</taxon>
        <taxon>Bacillati</taxon>
        <taxon>Actinomycetota</taxon>
        <taxon>Coriobacteriia</taxon>
        <taxon>Coriobacteriales</taxon>
        <taxon>Atopobiaceae</taxon>
        <taxon>Lancefieldella</taxon>
    </lineage>
</organism>
<name>A0A930VW96_9ACTN</name>
<dbReference type="CDD" id="cd16321">
    <property type="entry name" value="MraZ_C"/>
    <property type="match status" value="1"/>
</dbReference>
<feature type="non-terminal residue" evidence="2">
    <location>
        <position position="1"/>
    </location>
</feature>
<feature type="domain" description="MraZ" evidence="1">
    <location>
        <begin position="2"/>
        <end position="59"/>
    </location>
</feature>
<reference evidence="2" key="1">
    <citation type="submission" date="2020-04" db="EMBL/GenBank/DDBJ databases">
        <title>Deep metagenomics examines the oral microbiome during advanced dental caries in children, revealing novel taxa and co-occurrences with host molecules.</title>
        <authorList>
            <person name="Baker J.L."/>
            <person name="Morton J.T."/>
            <person name="Dinis M."/>
            <person name="Alvarez R."/>
            <person name="Tran N.C."/>
            <person name="Knight R."/>
            <person name="Edlund A."/>
        </authorList>
    </citation>
    <scope>NUCLEOTIDE SEQUENCE</scope>
    <source>
        <strain evidence="2">JCVI_38_bin.5</strain>
    </source>
</reference>
<dbReference type="InterPro" id="IPR037914">
    <property type="entry name" value="SpoVT-AbrB_sf"/>
</dbReference>